<dbReference type="GO" id="GO:0003700">
    <property type="term" value="F:DNA-binding transcription factor activity"/>
    <property type="evidence" value="ECO:0007669"/>
    <property type="project" value="InterPro"/>
</dbReference>
<evidence type="ECO:0000256" key="3">
    <source>
        <dbReference type="SAM" id="MobiDB-lite"/>
    </source>
</evidence>
<feature type="region of interest" description="Disordered" evidence="3">
    <location>
        <begin position="1"/>
        <end position="21"/>
    </location>
</feature>
<dbReference type="InterPro" id="IPR018060">
    <property type="entry name" value="HTH_AraC"/>
</dbReference>
<evidence type="ECO:0000256" key="2">
    <source>
        <dbReference type="ARBA" id="ARBA00023163"/>
    </source>
</evidence>
<keyword evidence="1" id="KW-0805">Transcription regulation</keyword>
<organism evidence="5 6">
    <name type="scientific">Azorhizobium oxalatiphilum</name>
    <dbReference type="NCBI Taxonomy" id="980631"/>
    <lineage>
        <taxon>Bacteria</taxon>
        <taxon>Pseudomonadati</taxon>
        <taxon>Pseudomonadota</taxon>
        <taxon>Alphaproteobacteria</taxon>
        <taxon>Hyphomicrobiales</taxon>
        <taxon>Xanthobacteraceae</taxon>
        <taxon>Azorhizobium</taxon>
    </lineage>
</organism>
<dbReference type="InterPro" id="IPR009057">
    <property type="entry name" value="Homeodomain-like_sf"/>
</dbReference>
<dbReference type="PROSITE" id="PS01124">
    <property type="entry name" value="HTH_ARAC_FAMILY_2"/>
    <property type="match status" value="1"/>
</dbReference>
<dbReference type="Pfam" id="PF12833">
    <property type="entry name" value="HTH_18"/>
    <property type="match status" value="1"/>
</dbReference>
<dbReference type="SUPFAM" id="SSF46689">
    <property type="entry name" value="Homeodomain-like"/>
    <property type="match status" value="1"/>
</dbReference>
<reference evidence="5" key="2">
    <citation type="submission" date="2020-09" db="EMBL/GenBank/DDBJ databases">
        <authorList>
            <person name="Sun Q."/>
            <person name="Sedlacek I."/>
        </authorList>
    </citation>
    <scope>NUCLEOTIDE SEQUENCE</scope>
    <source>
        <strain evidence="5">CCM 7897</strain>
    </source>
</reference>
<evidence type="ECO:0000313" key="6">
    <source>
        <dbReference type="Proteomes" id="UP000606044"/>
    </source>
</evidence>
<accession>A0A917F7R6</accession>
<name>A0A917F7R6_9HYPH</name>
<dbReference type="RefSeq" id="WP_188576243.1">
    <property type="nucleotide sequence ID" value="NZ_BMCT01000001.1"/>
</dbReference>
<dbReference type="GO" id="GO:0043565">
    <property type="term" value="F:sequence-specific DNA binding"/>
    <property type="evidence" value="ECO:0007669"/>
    <property type="project" value="InterPro"/>
</dbReference>
<dbReference type="EMBL" id="BMCT01000001">
    <property type="protein sequence ID" value="GGF53953.1"/>
    <property type="molecule type" value="Genomic_DNA"/>
</dbReference>
<protein>
    <recommendedName>
        <fullName evidence="4">HTH araC/xylS-type domain-containing protein</fullName>
    </recommendedName>
</protein>
<feature type="domain" description="HTH araC/xylS-type" evidence="4">
    <location>
        <begin position="36"/>
        <end position="80"/>
    </location>
</feature>
<dbReference type="Gene3D" id="1.10.10.60">
    <property type="entry name" value="Homeodomain-like"/>
    <property type="match status" value="1"/>
</dbReference>
<proteinExistence type="predicted"/>
<evidence type="ECO:0000259" key="4">
    <source>
        <dbReference type="PROSITE" id="PS01124"/>
    </source>
</evidence>
<evidence type="ECO:0000256" key="1">
    <source>
        <dbReference type="ARBA" id="ARBA00023015"/>
    </source>
</evidence>
<gene>
    <name evidence="5" type="ORF">GCM10007301_11800</name>
</gene>
<sequence>MPAAAPAAGQRRRLSATATASTPAGWRMGAAGSVAARHLVAGGRESMAGIALKVGYGPASAVSAAFARHVGLPPARYAQQALMGQVLAG</sequence>
<keyword evidence="2" id="KW-0804">Transcription</keyword>
<dbReference type="Proteomes" id="UP000606044">
    <property type="component" value="Unassembled WGS sequence"/>
</dbReference>
<keyword evidence="6" id="KW-1185">Reference proteome</keyword>
<comment type="caution">
    <text evidence="5">The sequence shown here is derived from an EMBL/GenBank/DDBJ whole genome shotgun (WGS) entry which is preliminary data.</text>
</comment>
<reference evidence="5" key="1">
    <citation type="journal article" date="2014" name="Int. J. Syst. Evol. Microbiol.">
        <title>Complete genome sequence of Corynebacterium casei LMG S-19264T (=DSM 44701T), isolated from a smear-ripened cheese.</title>
        <authorList>
            <consortium name="US DOE Joint Genome Institute (JGI-PGF)"/>
            <person name="Walter F."/>
            <person name="Albersmeier A."/>
            <person name="Kalinowski J."/>
            <person name="Ruckert C."/>
        </authorList>
    </citation>
    <scope>NUCLEOTIDE SEQUENCE</scope>
    <source>
        <strain evidence="5">CCM 7897</strain>
    </source>
</reference>
<dbReference type="AlphaFoldDB" id="A0A917F7R6"/>
<evidence type="ECO:0000313" key="5">
    <source>
        <dbReference type="EMBL" id="GGF53953.1"/>
    </source>
</evidence>